<organism evidence="1">
    <name type="scientific">Anguilla anguilla</name>
    <name type="common">European freshwater eel</name>
    <name type="synonym">Muraena anguilla</name>
    <dbReference type="NCBI Taxonomy" id="7936"/>
    <lineage>
        <taxon>Eukaryota</taxon>
        <taxon>Metazoa</taxon>
        <taxon>Chordata</taxon>
        <taxon>Craniata</taxon>
        <taxon>Vertebrata</taxon>
        <taxon>Euteleostomi</taxon>
        <taxon>Actinopterygii</taxon>
        <taxon>Neopterygii</taxon>
        <taxon>Teleostei</taxon>
        <taxon>Anguilliformes</taxon>
        <taxon>Anguillidae</taxon>
        <taxon>Anguilla</taxon>
    </lineage>
</organism>
<accession>A0A0E9PDB4</accession>
<protein>
    <submittedName>
        <fullName evidence="1">Uncharacterized protein</fullName>
    </submittedName>
</protein>
<reference evidence="1" key="2">
    <citation type="journal article" date="2015" name="Fish Shellfish Immunol.">
        <title>Early steps in the European eel (Anguilla anguilla)-Vibrio vulnificus interaction in the gills: Role of the RtxA13 toxin.</title>
        <authorList>
            <person name="Callol A."/>
            <person name="Pajuelo D."/>
            <person name="Ebbesson L."/>
            <person name="Teles M."/>
            <person name="MacKenzie S."/>
            <person name="Amaro C."/>
        </authorList>
    </citation>
    <scope>NUCLEOTIDE SEQUENCE</scope>
</reference>
<sequence>MNLLSFYRTFAISRR</sequence>
<evidence type="ECO:0000313" key="1">
    <source>
        <dbReference type="EMBL" id="JAH02646.1"/>
    </source>
</evidence>
<proteinExistence type="predicted"/>
<dbReference type="EMBL" id="GBXM01105931">
    <property type="protein sequence ID" value="JAH02646.1"/>
    <property type="molecule type" value="Transcribed_RNA"/>
</dbReference>
<name>A0A0E9PDB4_ANGAN</name>
<reference evidence="1" key="1">
    <citation type="submission" date="2014-11" db="EMBL/GenBank/DDBJ databases">
        <authorList>
            <person name="Amaro Gonzalez C."/>
        </authorList>
    </citation>
    <scope>NUCLEOTIDE SEQUENCE</scope>
</reference>